<accession>A0ABQ6CES6</accession>
<comment type="catalytic activity">
    <reaction evidence="11">
        <text>a tRNA precursor + 2 CTP + ATP = a tRNA with a 3' CCA end + 3 diphosphate</text>
        <dbReference type="Rhea" id="RHEA:14433"/>
        <dbReference type="Rhea" id="RHEA-COMP:10465"/>
        <dbReference type="Rhea" id="RHEA-COMP:10468"/>
        <dbReference type="ChEBI" id="CHEBI:30616"/>
        <dbReference type="ChEBI" id="CHEBI:33019"/>
        <dbReference type="ChEBI" id="CHEBI:37563"/>
        <dbReference type="ChEBI" id="CHEBI:74896"/>
        <dbReference type="ChEBI" id="CHEBI:83071"/>
        <dbReference type="EC" id="2.7.7.72"/>
    </reaction>
</comment>
<dbReference type="InterPro" id="IPR050124">
    <property type="entry name" value="tRNA_CCA-adding_enzyme"/>
</dbReference>
<dbReference type="SUPFAM" id="SSF81301">
    <property type="entry name" value="Nucleotidyltransferase"/>
    <property type="match status" value="1"/>
</dbReference>
<dbReference type="Gene3D" id="1.10.3090.10">
    <property type="entry name" value="cca-adding enzyme, domain 2"/>
    <property type="match status" value="1"/>
</dbReference>
<evidence type="ECO:0000256" key="3">
    <source>
        <dbReference type="ARBA" id="ARBA00022694"/>
    </source>
</evidence>
<dbReference type="SUPFAM" id="SSF81891">
    <property type="entry name" value="Poly A polymerase C-terminal region-like"/>
    <property type="match status" value="1"/>
</dbReference>
<dbReference type="PANTHER" id="PTHR47545">
    <property type="entry name" value="MULTIFUNCTIONAL CCA PROTEIN"/>
    <property type="match status" value="1"/>
</dbReference>
<keyword evidence="14" id="KW-1185">Reference proteome</keyword>
<evidence type="ECO:0000256" key="7">
    <source>
        <dbReference type="ARBA" id="ARBA00022800"/>
    </source>
</evidence>
<evidence type="ECO:0000256" key="6">
    <source>
        <dbReference type="ARBA" id="ARBA00022741"/>
    </source>
</evidence>
<dbReference type="NCBIfam" id="NF008137">
    <property type="entry name" value="PRK10885.1"/>
    <property type="match status" value="1"/>
</dbReference>
<evidence type="ECO:0000259" key="12">
    <source>
        <dbReference type="PROSITE" id="PS51831"/>
    </source>
</evidence>
<keyword evidence="9 11" id="KW-0460">Magnesium</keyword>
<keyword evidence="8 11" id="KW-0067">ATP-binding</keyword>
<evidence type="ECO:0000313" key="13">
    <source>
        <dbReference type="EMBL" id="GLS16806.1"/>
    </source>
</evidence>
<dbReference type="EMBL" id="BSPB01000086">
    <property type="protein sequence ID" value="GLS16806.1"/>
    <property type="molecule type" value="Genomic_DNA"/>
</dbReference>
<feature type="binding site" evidence="11">
    <location>
        <position position="151"/>
    </location>
    <ligand>
        <name>CTP</name>
        <dbReference type="ChEBI" id="CHEBI:37563"/>
    </ligand>
</feature>
<dbReference type="InterPro" id="IPR002646">
    <property type="entry name" value="PolA_pol_head_dom"/>
</dbReference>
<evidence type="ECO:0000256" key="2">
    <source>
        <dbReference type="ARBA" id="ARBA00022679"/>
    </source>
</evidence>
<evidence type="ECO:0000256" key="10">
    <source>
        <dbReference type="ARBA" id="ARBA00022884"/>
    </source>
</evidence>
<keyword evidence="6 11" id="KW-0547">Nucleotide-binding</keyword>
<dbReference type="PROSITE" id="PS51831">
    <property type="entry name" value="HD"/>
    <property type="match status" value="1"/>
</dbReference>
<dbReference type="PIRSF" id="PIRSF000813">
    <property type="entry name" value="CCA_bact"/>
    <property type="match status" value="1"/>
</dbReference>
<evidence type="ECO:0000256" key="8">
    <source>
        <dbReference type="ARBA" id="ARBA00022840"/>
    </source>
</evidence>
<dbReference type="Pfam" id="PF12627">
    <property type="entry name" value="PolyA_pol_RNAbd"/>
    <property type="match status" value="1"/>
</dbReference>
<sequence>MDIYLVGGAVRDALLARQAQRPAGSHFDRDWVVVGATPEAMTAQGFLPVGKDFPVFLHPQTREEYALARTERKTAPGYHGFHFHTDPGVTLEEDLARRDLTINAMAVAQADADDPAGAPLIDPHGGQADLRAGVLRHVTGAFAEDPVRILRLARFAARFPTFTVAPETLALMQDMVAAGEVDHLVPERVWQELARGLMEPRPSRMFEVLRDCGALARLLPEVQRLWGVPQRADYHPEVDTGVHLMMVLDMAARLGASLPVRFACLCHDLGKGTTPADVLPRHIGHEVRSARLLQAVCERWRVPRECRELADVVAREHGNIHRSTDLNAAALLRLLERCDALRRPERFADVLLACECDARGRLGFDDSAYPQRDRLQAVLAAALSVETAPIARAVQQQSPAPRNPGETIAAAIATARTRAIDTMRSAAA</sequence>
<dbReference type="EC" id="3.1.4.-" evidence="11"/>
<dbReference type="Gene3D" id="3.30.460.10">
    <property type="entry name" value="Beta Polymerase, domain 2"/>
    <property type="match status" value="1"/>
</dbReference>
<comment type="cofactor">
    <cofactor evidence="11">
        <name>Mg(2+)</name>
        <dbReference type="ChEBI" id="CHEBI:18420"/>
    </cofactor>
    <text evidence="11">Magnesium is required for nucleotidyltransferase activity.</text>
</comment>
<keyword evidence="7 11" id="KW-0692">RNA repair</keyword>
<dbReference type="InterPro" id="IPR032828">
    <property type="entry name" value="PolyA_RNA-bd"/>
</dbReference>
<feature type="binding site" evidence="11">
    <location>
        <position position="98"/>
    </location>
    <ligand>
        <name>CTP</name>
        <dbReference type="ChEBI" id="CHEBI:37563"/>
    </ligand>
</feature>
<keyword evidence="2 11" id="KW-0808">Transferase</keyword>
<evidence type="ECO:0000313" key="14">
    <source>
        <dbReference type="Proteomes" id="UP001156903"/>
    </source>
</evidence>
<dbReference type="PANTHER" id="PTHR47545:SF1">
    <property type="entry name" value="MULTIFUNCTIONAL CCA PROTEIN"/>
    <property type="match status" value="1"/>
</dbReference>
<feature type="binding site" evidence="11">
    <location>
        <position position="154"/>
    </location>
    <ligand>
        <name>ATP</name>
        <dbReference type="ChEBI" id="CHEBI:30616"/>
    </ligand>
</feature>
<comment type="cofactor">
    <cofactor evidence="11">
        <name>Ni(2+)</name>
        <dbReference type="ChEBI" id="CHEBI:49786"/>
    </cofactor>
    <text evidence="11">Nickel for phosphatase activity.</text>
</comment>
<feature type="binding site" evidence="11">
    <location>
        <position position="8"/>
    </location>
    <ligand>
        <name>ATP</name>
        <dbReference type="ChEBI" id="CHEBI:30616"/>
    </ligand>
</feature>
<dbReference type="RefSeq" id="WP_234267075.1">
    <property type="nucleotide sequence ID" value="NZ_BSPB01000086.1"/>
</dbReference>
<dbReference type="CDD" id="cd05398">
    <property type="entry name" value="NT_ClassII-CCAase"/>
    <property type="match status" value="1"/>
</dbReference>
<dbReference type="InterPro" id="IPR003607">
    <property type="entry name" value="HD/PDEase_dom"/>
</dbReference>
<keyword evidence="11" id="KW-0511">Multifunctional enzyme</keyword>
<dbReference type="Pfam" id="PF01966">
    <property type="entry name" value="HD"/>
    <property type="match status" value="1"/>
</dbReference>
<comment type="domain">
    <text evidence="11">Comprises two domains: an N-terminal domain containing the nucleotidyltransferase activity and a C-terminal HD domain associated with both phosphodiesterase and phosphatase activities.</text>
</comment>
<proteinExistence type="inferred from homology"/>
<keyword evidence="10 11" id="KW-0694">RNA-binding</keyword>
<dbReference type="HAMAP" id="MF_01261">
    <property type="entry name" value="CCA_bact_type1"/>
    <property type="match status" value="1"/>
</dbReference>
<keyword evidence="3 11" id="KW-0819">tRNA processing</keyword>
<comment type="function">
    <text evidence="11">Catalyzes the addition and repair of the essential 3'-terminal CCA sequence in tRNAs without using a nucleic acid template. Adds these three nucleotides in the order of C, C, and A to the tRNA nucleotide-73, using CTP and ATP as substrates and producing inorganic pyrophosphate. tRNA 3'-terminal CCA addition is required both for tRNA processing and repair. Also involved in tRNA surveillance by mediating tandem CCA addition to generate a CCACCA at the 3' terminus of unstable tRNAs. While stable tRNAs receive only 3'-terminal CCA, unstable tRNAs are marked with CCACCA and rapidly degraded.</text>
</comment>
<dbReference type="InterPro" id="IPR012006">
    <property type="entry name" value="CCA_bact"/>
</dbReference>
<dbReference type="EC" id="2.7.7.72" evidence="11"/>
<comment type="subunit">
    <text evidence="11">Monomer. Can also form homodimers and oligomers.</text>
</comment>
<dbReference type="Proteomes" id="UP001156903">
    <property type="component" value="Unassembled WGS sequence"/>
</dbReference>
<dbReference type="InterPro" id="IPR043519">
    <property type="entry name" value="NT_sf"/>
</dbReference>
<feature type="binding site" evidence="11">
    <location>
        <position position="8"/>
    </location>
    <ligand>
        <name>CTP</name>
        <dbReference type="ChEBI" id="CHEBI:37563"/>
    </ligand>
</feature>
<feature type="binding site" evidence="11">
    <location>
        <position position="30"/>
    </location>
    <ligand>
        <name>Mg(2+)</name>
        <dbReference type="ChEBI" id="CHEBI:18420"/>
    </ligand>
</feature>
<feature type="binding site" evidence="11">
    <location>
        <position position="98"/>
    </location>
    <ligand>
        <name>ATP</name>
        <dbReference type="ChEBI" id="CHEBI:30616"/>
    </ligand>
</feature>
<comment type="catalytic activity">
    <reaction evidence="11">
        <text>a tRNA with a 3' CCA end + 2 CTP + ATP = a tRNA with a 3' CCACCA end + 3 diphosphate</text>
        <dbReference type="Rhea" id="RHEA:76235"/>
        <dbReference type="Rhea" id="RHEA-COMP:10468"/>
        <dbReference type="Rhea" id="RHEA-COMP:18655"/>
        <dbReference type="ChEBI" id="CHEBI:30616"/>
        <dbReference type="ChEBI" id="CHEBI:33019"/>
        <dbReference type="ChEBI" id="CHEBI:37563"/>
        <dbReference type="ChEBI" id="CHEBI:83071"/>
        <dbReference type="ChEBI" id="CHEBI:195187"/>
    </reaction>
</comment>
<reference evidence="14" key="1">
    <citation type="journal article" date="2019" name="Int. J. Syst. Evol. Microbiol.">
        <title>The Global Catalogue of Microorganisms (GCM) 10K type strain sequencing project: providing services to taxonomists for standard genome sequencing and annotation.</title>
        <authorList>
            <consortium name="The Broad Institute Genomics Platform"/>
            <consortium name="The Broad Institute Genome Sequencing Center for Infectious Disease"/>
            <person name="Wu L."/>
            <person name="Ma J."/>
        </authorList>
    </citation>
    <scope>NUCLEOTIDE SEQUENCE [LARGE SCALE GENOMIC DNA]</scope>
    <source>
        <strain evidence="14">NBRC 109341</strain>
    </source>
</reference>
<organism evidence="13 14">
    <name type="scientific">Hydrogenophaga electricum</name>
    <dbReference type="NCBI Taxonomy" id="1230953"/>
    <lineage>
        <taxon>Bacteria</taxon>
        <taxon>Pseudomonadati</taxon>
        <taxon>Pseudomonadota</taxon>
        <taxon>Betaproteobacteria</taxon>
        <taxon>Burkholderiales</taxon>
        <taxon>Comamonadaceae</taxon>
        <taxon>Hydrogenophaga</taxon>
    </lineage>
</organism>
<feature type="binding site" evidence="11">
    <location>
        <position position="11"/>
    </location>
    <ligand>
        <name>CTP</name>
        <dbReference type="ChEBI" id="CHEBI:37563"/>
    </ligand>
</feature>
<evidence type="ECO:0000256" key="4">
    <source>
        <dbReference type="ARBA" id="ARBA00022695"/>
    </source>
</evidence>
<feature type="binding site" evidence="11">
    <location>
        <position position="154"/>
    </location>
    <ligand>
        <name>CTP</name>
        <dbReference type="ChEBI" id="CHEBI:37563"/>
    </ligand>
</feature>
<name>A0ABQ6CES6_9BURK</name>
<evidence type="ECO:0000256" key="5">
    <source>
        <dbReference type="ARBA" id="ARBA00022723"/>
    </source>
</evidence>
<feature type="binding site" evidence="11">
    <location>
        <position position="28"/>
    </location>
    <ligand>
        <name>Mg(2+)</name>
        <dbReference type="ChEBI" id="CHEBI:18420"/>
    </ligand>
</feature>
<comment type="similarity">
    <text evidence="11">Belongs to the tRNA nucleotidyltransferase/poly(A) polymerase family. Bacterial CCA-adding enzyme type 1 subfamily.</text>
</comment>
<evidence type="ECO:0000256" key="11">
    <source>
        <dbReference type="HAMAP-Rule" id="MF_01261"/>
    </source>
</evidence>
<keyword evidence="5 11" id="KW-0479">Metal-binding</keyword>
<comment type="caution">
    <text evidence="13">The sequence shown here is derived from an EMBL/GenBank/DDBJ whole genome shotgun (WGS) entry which is preliminary data.</text>
</comment>
<dbReference type="SMART" id="SM00471">
    <property type="entry name" value="HDc"/>
    <property type="match status" value="1"/>
</dbReference>
<feature type="domain" description="HD" evidence="12">
    <location>
        <begin position="240"/>
        <end position="341"/>
    </location>
</feature>
<dbReference type="CDD" id="cd00077">
    <property type="entry name" value="HDc"/>
    <property type="match status" value="1"/>
</dbReference>
<protein>
    <recommendedName>
        <fullName evidence="11">Multifunctional CCA protein</fullName>
    </recommendedName>
    <domain>
        <recommendedName>
            <fullName evidence="11">CCA-adding enzyme</fullName>
            <ecNumber evidence="11">2.7.7.72</ecNumber>
        </recommendedName>
        <alternativeName>
            <fullName evidence="11">CCA tRNA nucleotidyltransferase</fullName>
        </alternativeName>
        <alternativeName>
            <fullName evidence="11">tRNA CCA-pyrophosphorylase</fullName>
        </alternativeName>
        <alternativeName>
            <fullName evidence="11">tRNA adenylyl-/cytidylyl-transferase</fullName>
        </alternativeName>
        <alternativeName>
            <fullName evidence="11">tRNA nucleotidyltransferase</fullName>
        </alternativeName>
        <alternativeName>
            <fullName evidence="11">tRNA-NT</fullName>
        </alternativeName>
    </domain>
    <domain>
        <recommendedName>
            <fullName evidence="11">2'-nucleotidase</fullName>
            <ecNumber evidence="11">3.1.3.-</ecNumber>
        </recommendedName>
    </domain>
    <domain>
        <recommendedName>
            <fullName evidence="11">2',3'-cyclic phosphodiesterase</fullName>
            <ecNumber evidence="11">3.1.4.-</ecNumber>
        </recommendedName>
    </domain>
    <domain>
        <recommendedName>
            <fullName evidence="11">Phosphatase</fullName>
        </recommendedName>
    </domain>
</protein>
<keyword evidence="1 11" id="KW-0533">Nickel</keyword>
<evidence type="ECO:0000256" key="9">
    <source>
        <dbReference type="ARBA" id="ARBA00022842"/>
    </source>
</evidence>
<evidence type="ECO:0000256" key="1">
    <source>
        <dbReference type="ARBA" id="ARBA00022596"/>
    </source>
</evidence>
<dbReference type="InterPro" id="IPR006674">
    <property type="entry name" value="HD_domain"/>
</dbReference>
<dbReference type="EC" id="3.1.3.-" evidence="11"/>
<gene>
    <name evidence="11 13" type="primary">cca</name>
    <name evidence="13" type="ORF">GCM10007935_42520</name>
</gene>
<dbReference type="Pfam" id="PF01743">
    <property type="entry name" value="PolyA_pol"/>
    <property type="match status" value="1"/>
</dbReference>
<feature type="binding site" evidence="11">
    <location>
        <position position="151"/>
    </location>
    <ligand>
        <name>ATP</name>
        <dbReference type="ChEBI" id="CHEBI:30616"/>
    </ligand>
</feature>
<keyword evidence="11" id="KW-0378">Hydrolase</keyword>
<keyword evidence="4 11" id="KW-0548">Nucleotidyltransferase</keyword>
<feature type="binding site" evidence="11">
    <location>
        <position position="11"/>
    </location>
    <ligand>
        <name>ATP</name>
        <dbReference type="ChEBI" id="CHEBI:30616"/>
    </ligand>
</feature>
<comment type="miscellaneous">
    <text evidence="11">A single active site specifically recognizes both ATP and CTP and is responsible for their addition.</text>
</comment>